<dbReference type="SUPFAM" id="SSF110738">
    <property type="entry name" value="Glycerate kinase I"/>
    <property type="match status" value="1"/>
</dbReference>
<dbReference type="InterPro" id="IPR004381">
    <property type="entry name" value="Glycerate_kinase"/>
</dbReference>
<accession>A0A1I2SK71</accession>
<evidence type="ECO:0000256" key="4">
    <source>
        <dbReference type="PIRNR" id="PIRNR006078"/>
    </source>
</evidence>
<evidence type="ECO:0000256" key="2">
    <source>
        <dbReference type="ARBA" id="ARBA00022679"/>
    </source>
</evidence>
<dbReference type="GeneID" id="29802427"/>
<dbReference type="InterPro" id="IPR018193">
    <property type="entry name" value="Glyc_kinase_flavodox-like_fold"/>
</dbReference>
<dbReference type="EMBL" id="FOPI01000032">
    <property type="protein sequence ID" value="SFG53295.1"/>
    <property type="molecule type" value="Genomic_DNA"/>
</dbReference>
<dbReference type="Pfam" id="PF02595">
    <property type="entry name" value="Gly_kinase"/>
    <property type="match status" value="1"/>
</dbReference>
<dbReference type="PANTHER" id="PTHR21599">
    <property type="entry name" value="GLYCERATE KINASE"/>
    <property type="match status" value="1"/>
</dbReference>
<evidence type="ECO:0000313" key="5">
    <source>
        <dbReference type="EMBL" id="SFG53295.1"/>
    </source>
</evidence>
<dbReference type="RefSeq" id="WP_014073007.1">
    <property type="nucleotide sequence ID" value="NZ_AYYL01000031.1"/>
</dbReference>
<protein>
    <submittedName>
        <fullName evidence="5">Glycerate kinase</fullName>
    </submittedName>
</protein>
<dbReference type="Gene3D" id="3.40.50.10350">
    <property type="entry name" value="Glycerate kinase, domain 1"/>
    <property type="match status" value="1"/>
</dbReference>
<organism evidence="5 6">
    <name type="scientific">Ligilactobacillus ruminis DSM 20403 = NBRC 102161</name>
    <dbReference type="NCBI Taxonomy" id="1423798"/>
    <lineage>
        <taxon>Bacteria</taxon>
        <taxon>Bacillati</taxon>
        <taxon>Bacillota</taxon>
        <taxon>Bacilli</taxon>
        <taxon>Lactobacillales</taxon>
        <taxon>Lactobacillaceae</taxon>
        <taxon>Ligilactobacillus</taxon>
    </lineage>
</organism>
<dbReference type="GO" id="GO:0031388">
    <property type="term" value="P:organic acid phosphorylation"/>
    <property type="evidence" value="ECO:0007669"/>
    <property type="project" value="UniProtKB-UniRule"/>
</dbReference>
<dbReference type="AlphaFoldDB" id="A0A1I2SK71"/>
<dbReference type="InterPro" id="IPR018197">
    <property type="entry name" value="Glycerate_kinase_RE-like"/>
</dbReference>
<keyword evidence="2 4" id="KW-0808">Transferase</keyword>
<dbReference type="GO" id="GO:0008887">
    <property type="term" value="F:glycerate kinase activity"/>
    <property type="evidence" value="ECO:0007669"/>
    <property type="project" value="UniProtKB-UniRule"/>
</dbReference>
<keyword evidence="3 4" id="KW-0418">Kinase</keyword>
<dbReference type="PIRSF" id="PIRSF006078">
    <property type="entry name" value="GlxK"/>
    <property type="match status" value="1"/>
</dbReference>
<proteinExistence type="inferred from homology"/>
<reference evidence="6" key="1">
    <citation type="submission" date="2016-10" db="EMBL/GenBank/DDBJ databases">
        <authorList>
            <person name="Varghese N."/>
            <person name="Submissions S."/>
        </authorList>
    </citation>
    <scope>NUCLEOTIDE SEQUENCE [LARGE SCALE GENOMIC DNA]</scope>
    <source>
        <strain evidence="6">DSM 20403</strain>
    </source>
</reference>
<evidence type="ECO:0000256" key="1">
    <source>
        <dbReference type="ARBA" id="ARBA00006284"/>
    </source>
</evidence>
<dbReference type="NCBIfam" id="TIGR00045">
    <property type="entry name" value="glycerate kinase"/>
    <property type="match status" value="1"/>
</dbReference>
<dbReference type="InterPro" id="IPR036129">
    <property type="entry name" value="Glycerate_kinase_sf"/>
</dbReference>
<dbReference type="Proteomes" id="UP000182635">
    <property type="component" value="Unassembled WGS sequence"/>
</dbReference>
<evidence type="ECO:0000313" key="6">
    <source>
        <dbReference type="Proteomes" id="UP000182635"/>
    </source>
</evidence>
<dbReference type="PANTHER" id="PTHR21599:SF0">
    <property type="entry name" value="GLYCERATE KINASE"/>
    <property type="match status" value="1"/>
</dbReference>
<evidence type="ECO:0000256" key="3">
    <source>
        <dbReference type="ARBA" id="ARBA00022777"/>
    </source>
</evidence>
<sequence length="378" mass="39543">MKILIAPDSFKGCMTAKEACEAIEKGLKNIDADAQIVKVPMADGGEGTVQALVDALNGKIITKKVTGPLNKPVTAFYGLIEQKRLAVIEMSAASGIQFVNHDTADPLHATTYGTGELILDALQRGAEKFIIGLGGSATNDGGAGMAQALGVRFLDENNQELPVGGIALEKLVRIDQTQMSPLLDKATFSIACDVSCPLTGKNGASIVFGPQKGANETEVKLLDSALAHYADIVAPELKNTFGAGAAGGLGFAMMAFLNAVPNPGADLVIDAVGLNEKSSDCDLAITGEGSIDFQTAFGKTPMAVTECVKKNSPNCTIVGLCGHLGKNVDVLYEKGFDALFPIVSGPQSLEEAMKNGELNLTRTAENVLRLIKRTKFSI</sequence>
<dbReference type="OrthoDB" id="9774290at2"/>
<name>A0A1I2SK71_9LACO</name>
<gene>
    <name evidence="5" type="ORF">SAMN02910432_01732</name>
</gene>
<dbReference type="Gene3D" id="3.90.1510.10">
    <property type="entry name" value="Glycerate kinase, domain 2"/>
    <property type="match status" value="1"/>
</dbReference>
<comment type="similarity">
    <text evidence="1 4">Belongs to the glycerate kinase type-1 family.</text>
</comment>